<proteinExistence type="predicted"/>
<sequence length="264" mass="27847">MTNTKFRKRALLSSVAMLLVALVALGSATFAWFTSSTTATASGINVKTTQASELQISKTDLTWGPSVNYATTATFEPASSANGANWFTAEAGARDNFAKKTGTNFVPLTSDNKSGYVFEETLNVKNNGSAPIDNVTITWSFGERPASSGNNYLRIALVPVTPSGDSFTTETLTAATPAAADFKAGVFDADGVAYDAVDSTTTAATSITPKTTYSVSVGKLTSQMIKYYKLYVWFEGQDEQCADVNAGNSLPSIKFSVTGSTVQS</sequence>
<dbReference type="AlphaFoldDB" id="A0A934TZZ0"/>
<gene>
    <name evidence="1" type="ORF">JKK62_05100</name>
</gene>
<dbReference type="RefSeq" id="WP_186832962.1">
    <property type="nucleotide sequence ID" value="NZ_JAEQMG010000048.1"/>
</dbReference>
<evidence type="ECO:0000313" key="1">
    <source>
        <dbReference type="EMBL" id="MBK6088033.1"/>
    </source>
</evidence>
<comment type="caution">
    <text evidence="1">The sequence shown here is derived from an EMBL/GenBank/DDBJ whole genome shotgun (WGS) entry which is preliminary data.</text>
</comment>
<reference evidence="1" key="1">
    <citation type="submission" date="2021-01" db="EMBL/GenBank/DDBJ databases">
        <title>Genome public.</title>
        <authorList>
            <person name="Liu C."/>
            <person name="Sun Q."/>
        </authorList>
    </citation>
    <scope>NUCLEOTIDE SEQUENCE</scope>
    <source>
        <strain evidence="1">M6</strain>
    </source>
</reference>
<dbReference type="EMBL" id="JAEQMG010000048">
    <property type="protein sequence ID" value="MBK6088033.1"/>
    <property type="molecule type" value="Genomic_DNA"/>
</dbReference>
<keyword evidence="2" id="KW-1185">Reference proteome</keyword>
<name>A0A934TZZ0_9FIRM</name>
<accession>A0A934TZZ0</accession>
<organism evidence="1 2">
    <name type="scientific">Ruminococcus difficilis</name>
    <dbReference type="NCBI Taxonomy" id="2763069"/>
    <lineage>
        <taxon>Bacteria</taxon>
        <taxon>Bacillati</taxon>
        <taxon>Bacillota</taxon>
        <taxon>Clostridia</taxon>
        <taxon>Eubacteriales</taxon>
        <taxon>Oscillospiraceae</taxon>
        <taxon>Ruminococcus</taxon>
    </lineage>
</organism>
<protein>
    <submittedName>
        <fullName evidence="1">Uncharacterized protein</fullName>
    </submittedName>
</protein>
<evidence type="ECO:0000313" key="2">
    <source>
        <dbReference type="Proteomes" id="UP000633365"/>
    </source>
</evidence>
<dbReference type="Proteomes" id="UP000633365">
    <property type="component" value="Unassembled WGS sequence"/>
</dbReference>